<dbReference type="NCBIfam" id="TIGR03075">
    <property type="entry name" value="PQQ_enz_alc_DH"/>
    <property type="match status" value="1"/>
</dbReference>
<proteinExistence type="inferred from homology"/>
<dbReference type="SMART" id="SM00564">
    <property type="entry name" value="PQQ"/>
    <property type="match status" value="3"/>
</dbReference>
<dbReference type="GO" id="GO:0005509">
    <property type="term" value="F:calcium ion binding"/>
    <property type="evidence" value="ECO:0007669"/>
    <property type="project" value="InterPro"/>
</dbReference>
<protein>
    <submittedName>
        <fullName evidence="10">Methanol/ethanol family PQQ-dependent dehydrogenase</fullName>
    </submittedName>
</protein>
<feature type="binding site" evidence="7">
    <location>
        <position position="306"/>
    </location>
    <ligand>
        <name>Ca(2+)</name>
        <dbReference type="ChEBI" id="CHEBI:29108"/>
    </ligand>
</feature>
<feature type="binding site" evidence="6">
    <location>
        <position position="105"/>
    </location>
    <ligand>
        <name>pyrroloquinoline quinone</name>
        <dbReference type="ChEBI" id="CHEBI:58442"/>
    </ligand>
</feature>
<dbReference type="PANTHER" id="PTHR32303:SF4">
    <property type="entry name" value="QUINOPROTEIN GLUCOSE DEHYDROGENASE"/>
    <property type="match status" value="1"/>
</dbReference>
<feature type="binding site" evidence="6">
    <location>
        <position position="204"/>
    </location>
    <ligand>
        <name>pyrroloquinoline quinone</name>
        <dbReference type="ChEBI" id="CHEBI:58442"/>
    </ligand>
</feature>
<feature type="binding site" evidence="7">
    <location>
        <position position="348"/>
    </location>
    <ligand>
        <name>Ca(2+)</name>
        <dbReference type="ChEBI" id="CHEBI:29108"/>
    </ligand>
</feature>
<dbReference type="PROSITE" id="PS00364">
    <property type="entry name" value="BACTERIAL_PQQ_2"/>
    <property type="match status" value="1"/>
</dbReference>
<keyword evidence="2 7" id="KW-0479">Metal-binding</keyword>
<evidence type="ECO:0000256" key="4">
    <source>
        <dbReference type="ARBA" id="ARBA00023002"/>
    </source>
</evidence>
<accession>A0A934W8V5</accession>
<feature type="domain" description="Pyrrolo-quinoline quinone repeat" evidence="9">
    <location>
        <begin position="507"/>
        <end position="569"/>
    </location>
</feature>
<reference evidence="10" key="1">
    <citation type="submission" date="2021-01" db="EMBL/GenBank/DDBJ databases">
        <title>Genome sequence of strain Noviherbaspirillum sp. DKR-6.</title>
        <authorList>
            <person name="Chaudhary D.K."/>
        </authorList>
    </citation>
    <scope>NUCLEOTIDE SEQUENCE</scope>
    <source>
        <strain evidence="10">DKR-6</strain>
    </source>
</reference>
<dbReference type="EMBL" id="JAEPBG010000007">
    <property type="protein sequence ID" value="MBK4736284.1"/>
    <property type="molecule type" value="Genomic_DNA"/>
</dbReference>
<evidence type="ECO:0000259" key="9">
    <source>
        <dbReference type="Pfam" id="PF01011"/>
    </source>
</evidence>
<evidence type="ECO:0000256" key="8">
    <source>
        <dbReference type="PIRSR" id="PIRSR617512-4"/>
    </source>
</evidence>
<dbReference type="GO" id="GO:0030288">
    <property type="term" value="C:outer membrane-bounded periplasmic space"/>
    <property type="evidence" value="ECO:0007669"/>
    <property type="project" value="InterPro"/>
</dbReference>
<organism evidence="10 11">
    <name type="scientific">Noviherbaspirillum pedocola</name>
    <dbReference type="NCBI Taxonomy" id="2801341"/>
    <lineage>
        <taxon>Bacteria</taxon>
        <taxon>Pseudomonadati</taxon>
        <taxon>Pseudomonadota</taxon>
        <taxon>Betaproteobacteria</taxon>
        <taxon>Burkholderiales</taxon>
        <taxon>Oxalobacteraceae</taxon>
        <taxon>Noviherbaspirillum</taxon>
    </lineage>
</organism>
<dbReference type="InterPro" id="IPR001479">
    <property type="entry name" value="Quinoprotein_DH_CS"/>
</dbReference>
<dbReference type="PANTHER" id="PTHR32303">
    <property type="entry name" value="QUINOPROTEIN ALCOHOL DEHYDROGENASE (CYTOCHROME C)"/>
    <property type="match status" value="1"/>
</dbReference>
<evidence type="ECO:0000256" key="3">
    <source>
        <dbReference type="ARBA" id="ARBA00022891"/>
    </source>
</evidence>
<keyword evidence="3 6" id="KW-0634">PQQ</keyword>
<feature type="active site" description="Proton acceptor" evidence="5">
    <location>
        <position position="348"/>
    </location>
</feature>
<dbReference type="InterPro" id="IPR018391">
    <property type="entry name" value="PQQ_b-propeller_rpt"/>
</dbReference>
<dbReference type="GO" id="GO:0016614">
    <property type="term" value="F:oxidoreductase activity, acting on CH-OH group of donors"/>
    <property type="evidence" value="ECO:0007669"/>
    <property type="project" value="InterPro"/>
</dbReference>
<dbReference type="AlphaFoldDB" id="A0A934W8V5"/>
<dbReference type="SUPFAM" id="SSF50998">
    <property type="entry name" value="Quinoprotein alcohol dehydrogenase-like"/>
    <property type="match status" value="1"/>
</dbReference>
<feature type="binding site" evidence="7">
    <location>
        <position position="222"/>
    </location>
    <ligand>
        <name>Ca(2+)</name>
        <dbReference type="ChEBI" id="CHEBI:29108"/>
    </ligand>
</feature>
<feature type="disulfide bond" evidence="8">
    <location>
        <begin position="154"/>
        <end position="155"/>
    </location>
</feature>
<sequence>MPPERRRHAPPAPARLLHRCGAIEFDTADGDGSLKRHAEYVALFLCAITCGTPPCAAQDRDGDWPMAARDYANTRYSPLDQINASNVRDLKPAFTFSTGLVRGHEAAPIVVGNTMYIVTPYPHYLYALDLTQPGATMKWRFDPKPDASAQGVACCDVVNRGAAYADGKVFFNTLDDQTIAVDAQSGKEVWRAKLGDINKGETMTMAPLVVKGRVLVGNSGGELGVRGWITALDAGSGKQVWRAYSTGPDRDVLIGANYQPYYAQERGKDLGVSSWPAGAWKIGGGNVWGFISYDPDADLIYYGTGNPGPWNPEQRPGANKFTSGIFARRPDNGEARWFYQLSPHDLHDYDGINENVLVDLDIAGKPTKALLHPDRNGYVYVMDRGSGQVLSATPFVPVTTSTGVDLDSGALKYDPAKEPRTGEVIRNICPVSPGGKDWQPSAWSPRTHLLYLPHQNLCQDAATYQTSYIAGTPFIGADLKMYPGPGGKRGKFSAWDPVNKRAAWVVDEDFPVWSGALTTAGDVVFYGTMEGWFKALDAKTGKELWRFKTGSGIIGQPISYRGPDGKQYIAVLSGVGGWAGAIVSGELDARDGTAAKGFVNAMGDLPQKTGKGGMLYVFALP</sequence>
<keyword evidence="11" id="KW-1185">Reference proteome</keyword>
<dbReference type="Pfam" id="PF01011">
    <property type="entry name" value="PQQ"/>
    <property type="match status" value="2"/>
</dbReference>
<dbReference type="InterPro" id="IPR017512">
    <property type="entry name" value="PQQ_MeOH/EtOH_DH"/>
</dbReference>
<dbReference type="CDD" id="cd10278">
    <property type="entry name" value="PQQ_MDH"/>
    <property type="match status" value="1"/>
</dbReference>
<comment type="similarity">
    <text evidence="1">Belongs to the bacterial PQQ dehydrogenase family.</text>
</comment>
<evidence type="ECO:0000256" key="7">
    <source>
        <dbReference type="PIRSR" id="PIRSR617512-3"/>
    </source>
</evidence>
<gene>
    <name evidence="10" type="ORF">JJB74_16800</name>
</gene>
<evidence type="ECO:0000256" key="5">
    <source>
        <dbReference type="PIRSR" id="PIRSR617512-1"/>
    </source>
</evidence>
<evidence type="ECO:0000313" key="11">
    <source>
        <dbReference type="Proteomes" id="UP000622890"/>
    </source>
</evidence>
<comment type="cofactor">
    <cofactor evidence="6">
        <name>pyrroloquinoline quinone</name>
        <dbReference type="ChEBI" id="CHEBI:58442"/>
    </cofactor>
    <text evidence="6">Binds 1 PQQ group per subunit.</text>
</comment>
<feature type="domain" description="Pyrrolo-quinoline quinone repeat" evidence="9">
    <location>
        <begin position="64"/>
        <end position="401"/>
    </location>
</feature>
<dbReference type="Proteomes" id="UP000622890">
    <property type="component" value="Unassembled WGS sequence"/>
</dbReference>
<evidence type="ECO:0000313" key="10">
    <source>
        <dbReference type="EMBL" id="MBK4736284.1"/>
    </source>
</evidence>
<evidence type="ECO:0000256" key="1">
    <source>
        <dbReference type="ARBA" id="ARBA00008156"/>
    </source>
</evidence>
<dbReference type="GO" id="GO:0016020">
    <property type="term" value="C:membrane"/>
    <property type="evidence" value="ECO:0007669"/>
    <property type="project" value="InterPro"/>
</dbReference>
<keyword evidence="7" id="KW-0106">Calcium</keyword>
<evidence type="ECO:0000256" key="6">
    <source>
        <dbReference type="PIRSR" id="PIRSR617512-2"/>
    </source>
</evidence>
<evidence type="ECO:0000256" key="2">
    <source>
        <dbReference type="ARBA" id="ARBA00022723"/>
    </source>
</evidence>
<dbReference type="InterPro" id="IPR011047">
    <property type="entry name" value="Quinoprotein_ADH-like_sf"/>
</dbReference>
<dbReference type="Gene3D" id="2.140.10.10">
    <property type="entry name" value="Quinoprotein alcohol dehydrogenase-like superfamily"/>
    <property type="match status" value="1"/>
</dbReference>
<keyword evidence="4" id="KW-0560">Oxidoreductase</keyword>
<keyword evidence="8" id="KW-1015">Disulfide bond</keyword>
<comment type="cofactor">
    <cofactor evidence="7">
        <name>Ca(2+)</name>
        <dbReference type="ChEBI" id="CHEBI:29108"/>
    </cofactor>
    <text evidence="7">Binds 1 Ca(2+) ion per subunit.</text>
</comment>
<name>A0A934W8V5_9BURK</name>
<comment type="caution">
    <text evidence="10">The sequence shown here is derived from an EMBL/GenBank/DDBJ whole genome shotgun (WGS) entry which is preliminary data.</text>
</comment>
<dbReference type="InterPro" id="IPR002372">
    <property type="entry name" value="PQQ_rpt_dom"/>
</dbReference>
<feature type="binding site" evidence="6">
    <location>
        <position position="160"/>
    </location>
    <ligand>
        <name>pyrroloquinoline quinone</name>
        <dbReference type="ChEBI" id="CHEBI:58442"/>
    </ligand>
</feature>